<dbReference type="EMBL" id="ML121553">
    <property type="protein sequence ID" value="RPB22221.1"/>
    <property type="molecule type" value="Genomic_DNA"/>
</dbReference>
<keyword evidence="1" id="KW-0175">Coiled coil</keyword>
<protein>
    <submittedName>
        <fullName evidence="3">Uncharacterized protein</fullName>
    </submittedName>
</protein>
<evidence type="ECO:0000313" key="3">
    <source>
        <dbReference type="EMBL" id="RPB22221.1"/>
    </source>
</evidence>
<feature type="coiled-coil region" evidence="1">
    <location>
        <begin position="61"/>
        <end position="103"/>
    </location>
</feature>
<accession>A0A3N4LNH2</accession>
<keyword evidence="2" id="KW-0472">Membrane</keyword>
<sequence>MTTTVALHTSPTLHFSRSLPRSSTILLTILLMGLFFIAILLLATFYLCRAATFLNWRAHHIAEAKADREAKNRAKEEKAQRIKDAENAARERAEIMVKELENGCYCDCEVERCSCEGK</sequence>
<evidence type="ECO:0000256" key="2">
    <source>
        <dbReference type="SAM" id="Phobius"/>
    </source>
</evidence>
<keyword evidence="2" id="KW-0812">Transmembrane</keyword>
<dbReference type="Proteomes" id="UP000267821">
    <property type="component" value="Unassembled WGS sequence"/>
</dbReference>
<dbReference type="OrthoDB" id="5354533at2759"/>
<gene>
    <name evidence="3" type="ORF">L211DRAFT_850774</name>
</gene>
<dbReference type="InParanoid" id="A0A3N4LNH2"/>
<keyword evidence="4" id="KW-1185">Reference proteome</keyword>
<reference evidence="3 4" key="1">
    <citation type="journal article" date="2018" name="Nat. Ecol. Evol.">
        <title>Pezizomycetes genomes reveal the molecular basis of ectomycorrhizal truffle lifestyle.</title>
        <authorList>
            <person name="Murat C."/>
            <person name="Payen T."/>
            <person name="Noel B."/>
            <person name="Kuo A."/>
            <person name="Morin E."/>
            <person name="Chen J."/>
            <person name="Kohler A."/>
            <person name="Krizsan K."/>
            <person name="Balestrini R."/>
            <person name="Da Silva C."/>
            <person name="Montanini B."/>
            <person name="Hainaut M."/>
            <person name="Levati E."/>
            <person name="Barry K.W."/>
            <person name="Belfiori B."/>
            <person name="Cichocki N."/>
            <person name="Clum A."/>
            <person name="Dockter R.B."/>
            <person name="Fauchery L."/>
            <person name="Guy J."/>
            <person name="Iotti M."/>
            <person name="Le Tacon F."/>
            <person name="Lindquist E.A."/>
            <person name="Lipzen A."/>
            <person name="Malagnac F."/>
            <person name="Mello A."/>
            <person name="Molinier V."/>
            <person name="Miyauchi S."/>
            <person name="Poulain J."/>
            <person name="Riccioni C."/>
            <person name="Rubini A."/>
            <person name="Sitrit Y."/>
            <person name="Splivallo R."/>
            <person name="Traeger S."/>
            <person name="Wang M."/>
            <person name="Zifcakova L."/>
            <person name="Wipf D."/>
            <person name="Zambonelli A."/>
            <person name="Paolocci F."/>
            <person name="Nowrousian M."/>
            <person name="Ottonello S."/>
            <person name="Baldrian P."/>
            <person name="Spatafora J.W."/>
            <person name="Henrissat B."/>
            <person name="Nagy L.G."/>
            <person name="Aury J.M."/>
            <person name="Wincker P."/>
            <person name="Grigoriev I.V."/>
            <person name="Bonfante P."/>
            <person name="Martin F.M."/>
        </authorList>
    </citation>
    <scope>NUCLEOTIDE SEQUENCE [LARGE SCALE GENOMIC DNA]</scope>
    <source>
        <strain evidence="3 4">ATCC MYA-4762</strain>
    </source>
</reference>
<evidence type="ECO:0000256" key="1">
    <source>
        <dbReference type="SAM" id="Coils"/>
    </source>
</evidence>
<feature type="transmembrane region" description="Helical" evidence="2">
    <location>
        <begin position="25"/>
        <end position="48"/>
    </location>
</feature>
<dbReference type="AlphaFoldDB" id="A0A3N4LNH2"/>
<keyword evidence="2" id="KW-1133">Transmembrane helix</keyword>
<evidence type="ECO:0000313" key="4">
    <source>
        <dbReference type="Proteomes" id="UP000267821"/>
    </source>
</evidence>
<name>A0A3N4LNH2_9PEZI</name>
<organism evidence="3 4">
    <name type="scientific">Terfezia boudieri ATCC MYA-4762</name>
    <dbReference type="NCBI Taxonomy" id="1051890"/>
    <lineage>
        <taxon>Eukaryota</taxon>
        <taxon>Fungi</taxon>
        <taxon>Dikarya</taxon>
        <taxon>Ascomycota</taxon>
        <taxon>Pezizomycotina</taxon>
        <taxon>Pezizomycetes</taxon>
        <taxon>Pezizales</taxon>
        <taxon>Pezizaceae</taxon>
        <taxon>Terfezia</taxon>
    </lineage>
</organism>
<proteinExistence type="predicted"/>